<organism evidence="5 6">
    <name type="scientific">Paenibacillus cellulosilyticus</name>
    <dbReference type="NCBI Taxonomy" id="375489"/>
    <lineage>
        <taxon>Bacteria</taxon>
        <taxon>Bacillati</taxon>
        <taxon>Bacillota</taxon>
        <taxon>Bacilli</taxon>
        <taxon>Bacillales</taxon>
        <taxon>Paenibacillaceae</taxon>
        <taxon>Paenibacillus</taxon>
    </lineage>
</organism>
<keyword evidence="1" id="KW-0805">Transcription regulation</keyword>
<dbReference type="Gene3D" id="1.10.10.60">
    <property type="entry name" value="Homeodomain-like"/>
    <property type="match status" value="2"/>
</dbReference>
<dbReference type="InterPro" id="IPR018062">
    <property type="entry name" value="HTH_AraC-typ_CS"/>
</dbReference>
<dbReference type="Proteomes" id="UP000246635">
    <property type="component" value="Unassembled WGS sequence"/>
</dbReference>
<dbReference type="PROSITE" id="PS00041">
    <property type="entry name" value="HTH_ARAC_FAMILY_1"/>
    <property type="match status" value="1"/>
</dbReference>
<dbReference type="InterPro" id="IPR009057">
    <property type="entry name" value="Homeodomain-like_sf"/>
</dbReference>
<evidence type="ECO:0000259" key="4">
    <source>
        <dbReference type="PROSITE" id="PS01124"/>
    </source>
</evidence>
<evidence type="ECO:0000313" key="6">
    <source>
        <dbReference type="Proteomes" id="UP000246635"/>
    </source>
</evidence>
<dbReference type="InterPro" id="IPR018060">
    <property type="entry name" value="HTH_AraC"/>
</dbReference>
<gene>
    <name evidence="5" type="ORF">DFQ01_102169</name>
</gene>
<dbReference type="SUPFAM" id="SSF46689">
    <property type="entry name" value="Homeodomain-like"/>
    <property type="match status" value="2"/>
</dbReference>
<keyword evidence="2" id="KW-0238">DNA-binding</keyword>
<dbReference type="AlphaFoldDB" id="A0A2V2YZQ7"/>
<dbReference type="Pfam" id="PF12833">
    <property type="entry name" value="HTH_18"/>
    <property type="match status" value="1"/>
</dbReference>
<name>A0A2V2YZQ7_9BACL</name>
<evidence type="ECO:0000313" key="5">
    <source>
        <dbReference type="EMBL" id="PWW07277.1"/>
    </source>
</evidence>
<accession>A0A2V2YZQ7</accession>
<reference evidence="5 6" key="1">
    <citation type="submission" date="2018-05" db="EMBL/GenBank/DDBJ databases">
        <title>Genomic Encyclopedia of Type Strains, Phase III (KMG-III): the genomes of soil and plant-associated and newly described type strains.</title>
        <authorList>
            <person name="Whitman W."/>
        </authorList>
    </citation>
    <scope>NUCLEOTIDE SEQUENCE [LARGE SCALE GENOMIC DNA]</scope>
    <source>
        <strain evidence="5 6">CECT 5696</strain>
    </source>
</reference>
<comment type="caution">
    <text evidence="5">The sequence shown here is derived from an EMBL/GenBank/DDBJ whole genome shotgun (WGS) entry which is preliminary data.</text>
</comment>
<dbReference type="GO" id="GO:0043565">
    <property type="term" value="F:sequence-specific DNA binding"/>
    <property type="evidence" value="ECO:0007669"/>
    <property type="project" value="InterPro"/>
</dbReference>
<feature type="domain" description="HTH araC/xylS-type" evidence="4">
    <location>
        <begin position="77"/>
        <end position="169"/>
    </location>
</feature>
<protein>
    <submittedName>
        <fullName evidence="5">Helix-turn-helix protein</fullName>
    </submittedName>
</protein>
<dbReference type="GO" id="GO:0003700">
    <property type="term" value="F:DNA-binding transcription factor activity"/>
    <property type="evidence" value="ECO:0007669"/>
    <property type="project" value="InterPro"/>
</dbReference>
<dbReference type="PANTHER" id="PTHR43280:SF2">
    <property type="entry name" value="HTH-TYPE TRANSCRIPTIONAL REGULATOR EXSA"/>
    <property type="match status" value="1"/>
</dbReference>
<dbReference type="PRINTS" id="PR00032">
    <property type="entry name" value="HTHARAC"/>
</dbReference>
<dbReference type="PROSITE" id="PS01124">
    <property type="entry name" value="HTH_ARAC_FAMILY_2"/>
    <property type="match status" value="1"/>
</dbReference>
<proteinExistence type="predicted"/>
<dbReference type="PANTHER" id="PTHR43280">
    <property type="entry name" value="ARAC-FAMILY TRANSCRIPTIONAL REGULATOR"/>
    <property type="match status" value="1"/>
</dbReference>
<dbReference type="EMBL" id="QGTQ01000002">
    <property type="protein sequence ID" value="PWW07277.1"/>
    <property type="molecule type" value="Genomic_DNA"/>
</dbReference>
<evidence type="ECO:0000256" key="1">
    <source>
        <dbReference type="ARBA" id="ARBA00023015"/>
    </source>
</evidence>
<dbReference type="SMART" id="SM00342">
    <property type="entry name" value="HTH_ARAC"/>
    <property type="match status" value="1"/>
</dbReference>
<evidence type="ECO:0000256" key="2">
    <source>
        <dbReference type="ARBA" id="ARBA00023125"/>
    </source>
</evidence>
<evidence type="ECO:0000256" key="3">
    <source>
        <dbReference type="ARBA" id="ARBA00023163"/>
    </source>
</evidence>
<dbReference type="InterPro" id="IPR020449">
    <property type="entry name" value="Tscrpt_reg_AraC-type_HTH"/>
</dbReference>
<keyword evidence="3" id="KW-0804">Transcription</keyword>
<sequence>MLPFTRSCPLLRLNLQERMQIETLLNSVISEMRDQPTGYSLRIRNLAIELLLFTARRMLNHQILPSEERSPIETKVTEVVRYINAHFGEPLPLDMISNHFYISKSYLSRVFKEITGFGYSEYVSITRIREAERLLRDTNWSIMQISEHCGFDNFSHFGKMFKKLTGLSP</sequence>
<keyword evidence="6" id="KW-1185">Reference proteome</keyword>